<dbReference type="Proteomes" id="UP001209878">
    <property type="component" value="Unassembled WGS sequence"/>
</dbReference>
<proteinExistence type="predicted"/>
<sequence>MERLRRGSSETIILAGPSTRKLYDCKMFRANDDNKKQLCHLLLRVWSAQQAASRLQRTEMSVLIWRRLHQCLQREGEALKKLEKHPRFYKAFRQLGEEWNLKYHVLKQLEEFTCLMYGHNRESSMYALRVKLLRKIVVEDEKLASKSKFNLVRFPPCHSAFKPHLQRLNHHVALYKHADEDILAKLEPYDDGPGWIRTEDGVVEPMWSCGAALPNPLVILLDTGDHEEEKEEEEEENEDGRV</sequence>
<evidence type="ECO:0000313" key="1">
    <source>
        <dbReference type="EMBL" id="KAK2161487.1"/>
    </source>
</evidence>
<dbReference type="EMBL" id="JAODUO010001577">
    <property type="protein sequence ID" value="KAK2161487.1"/>
    <property type="molecule type" value="Genomic_DNA"/>
</dbReference>
<name>A0AAD9JY32_RIDPI</name>
<keyword evidence="2" id="KW-1185">Reference proteome</keyword>
<organism evidence="1 2">
    <name type="scientific">Ridgeia piscesae</name>
    <name type="common">Tubeworm</name>
    <dbReference type="NCBI Taxonomy" id="27915"/>
    <lineage>
        <taxon>Eukaryota</taxon>
        <taxon>Metazoa</taxon>
        <taxon>Spiralia</taxon>
        <taxon>Lophotrochozoa</taxon>
        <taxon>Annelida</taxon>
        <taxon>Polychaeta</taxon>
        <taxon>Sedentaria</taxon>
        <taxon>Canalipalpata</taxon>
        <taxon>Sabellida</taxon>
        <taxon>Siboglinidae</taxon>
        <taxon>Ridgeia</taxon>
    </lineage>
</organism>
<protein>
    <submittedName>
        <fullName evidence="1">Uncharacterized protein</fullName>
    </submittedName>
</protein>
<accession>A0AAD9JY32</accession>
<gene>
    <name evidence="1" type="ORF">NP493_1578g00018</name>
</gene>
<dbReference type="AlphaFoldDB" id="A0AAD9JY32"/>
<reference evidence="1" key="1">
    <citation type="journal article" date="2023" name="Mol. Biol. Evol.">
        <title>Third-Generation Sequencing Reveals the Adaptive Role of the Epigenome in Three Deep-Sea Polychaetes.</title>
        <authorList>
            <person name="Perez M."/>
            <person name="Aroh O."/>
            <person name="Sun Y."/>
            <person name="Lan Y."/>
            <person name="Juniper S.K."/>
            <person name="Young C.R."/>
            <person name="Angers B."/>
            <person name="Qian P.Y."/>
        </authorList>
    </citation>
    <scope>NUCLEOTIDE SEQUENCE</scope>
    <source>
        <strain evidence="1">R07B-5</strain>
    </source>
</reference>
<comment type="caution">
    <text evidence="1">The sequence shown here is derived from an EMBL/GenBank/DDBJ whole genome shotgun (WGS) entry which is preliminary data.</text>
</comment>
<evidence type="ECO:0000313" key="2">
    <source>
        <dbReference type="Proteomes" id="UP001209878"/>
    </source>
</evidence>